<feature type="transmembrane region" description="Helical" evidence="9">
    <location>
        <begin position="62"/>
        <end position="80"/>
    </location>
</feature>
<dbReference type="GO" id="GO:0005886">
    <property type="term" value="C:plasma membrane"/>
    <property type="evidence" value="ECO:0007669"/>
    <property type="project" value="TreeGrafter"/>
</dbReference>
<dbReference type="EMBL" id="PDJC01000001">
    <property type="protein sequence ID" value="PFG17862.1"/>
    <property type="molecule type" value="Genomic_DNA"/>
</dbReference>
<feature type="transmembrane region" description="Helical" evidence="9">
    <location>
        <begin position="354"/>
        <end position="375"/>
    </location>
</feature>
<dbReference type="InterPro" id="IPR001248">
    <property type="entry name" value="Pur-cyt_permease"/>
</dbReference>
<dbReference type="Proteomes" id="UP000226079">
    <property type="component" value="Unassembled WGS sequence"/>
</dbReference>
<feature type="transmembrane region" description="Helical" evidence="9">
    <location>
        <begin position="331"/>
        <end position="348"/>
    </location>
</feature>
<feature type="transmembrane region" description="Helical" evidence="9">
    <location>
        <begin position="174"/>
        <end position="192"/>
    </location>
</feature>
<evidence type="ECO:0000256" key="5">
    <source>
        <dbReference type="ARBA" id="ARBA00022989"/>
    </source>
</evidence>
<comment type="similarity">
    <text evidence="2 7">Belongs to the purine-cytosine permease (2.A.39) family.</text>
</comment>
<accession>A0A2A9CW21</accession>
<feature type="transmembrane region" description="Helical" evidence="9">
    <location>
        <begin position="247"/>
        <end position="269"/>
    </location>
</feature>
<feature type="compositionally biased region" description="Low complexity" evidence="8">
    <location>
        <begin position="500"/>
        <end position="509"/>
    </location>
</feature>
<dbReference type="PIRSF" id="PIRSF002744">
    <property type="entry name" value="Pur-cyt_permease"/>
    <property type="match status" value="1"/>
</dbReference>
<evidence type="ECO:0000256" key="8">
    <source>
        <dbReference type="SAM" id="MobiDB-lite"/>
    </source>
</evidence>
<keyword evidence="4 9" id="KW-0812">Transmembrane</keyword>
<feature type="transmembrane region" description="Helical" evidence="9">
    <location>
        <begin position="32"/>
        <end position="55"/>
    </location>
</feature>
<feature type="transmembrane region" description="Helical" evidence="9">
    <location>
        <begin position="448"/>
        <end position="464"/>
    </location>
</feature>
<evidence type="ECO:0000256" key="3">
    <source>
        <dbReference type="ARBA" id="ARBA00022448"/>
    </source>
</evidence>
<feature type="transmembrane region" description="Helical" evidence="9">
    <location>
        <begin position="407"/>
        <end position="428"/>
    </location>
</feature>
<feature type="transmembrane region" description="Helical" evidence="9">
    <location>
        <begin position="109"/>
        <end position="134"/>
    </location>
</feature>
<keyword evidence="3 7" id="KW-0813">Transport</keyword>
<dbReference type="PANTHER" id="PTHR31806:SF1">
    <property type="entry name" value="PURINE-CYTOSINE PERMEASE FCY2-RELATED"/>
    <property type="match status" value="1"/>
</dbReference>
<dbReference type="Pfam" id="PF02133">
    <property type="entry name" value="Transp_cyt_pur"/>
    <property type="match status" value="1"/>
</dbReference>
<organism evidence="10 11">
    <name type="scientific">Propionicimonas paludicola</name>
    <dbReference type="NCBI Taxonomy" id="185243"/>
    <lineage>
        <taxon>Bacteria</taxon>
        <taxon>Bacillati</taxon>
        <taxon>Actinomycetota</taxon>
        <taxon>Actinomycetes</taxon>
        <taxon>Propionibacteriales</taxon>
        <taxon>Nocardioidaceae</taxon>
        <taxon>Propionicimonas</taxon>
    </lineage>
</organism>
<keyword evidence="5 9" id="KW-1133">Transmembrane helix</keyword>
<feature type="region of interest" description="Disordered" evidence="8">
    <location>
        <begin position="482"/>
        <end position="509"/>
    </location>
</feature>
<comment type="subcellular location">
    <subcellularLocation>
        <location evidence="1">Membrane</location>
        <topology evidence="1">Multi-pass membrane protein</topology>
    </subcellularLocation>
</comment>
<dbReference type="RefSeq" id="WP_098461261.1">
    <property type="nucleotide sequence ID" value="NZ_PDJC01000001.1"/>
</dbReference>
<keyword evidence="11" id="KW-1185">Reference proteome</keyword>
<dbReference type="GO" id="GO:0022857">
    <property type="term" value="F:transmembrane transporter activity"/>
    <property type="evidence" value="ECO:0007669"/>
    <property type="project" value="InterPro"/>
</dbReference>
<protein>
    <submittedName>
        <fullName evidence="10">Purine-cytosine permease-like protein</fullName>
    </submittedName>
</protein>
<dbReference type="AlphaFoldDB" id="A0A2A9CW21"/>
<sequence>MSRIARGVGVIETRGIEPVPEVERTGSVAGLFWLWLAANMGVLGITLGAALVALVGLNIWQALLVAVIGAGGSFAMVGWLSTSGKLGGAPGLTLSRAVFGVRGNWAPTLVGWLGFVGWETVMCTTAAFALVLVLHTVGIEAGAVGTVLVVLLVVALAAAIGWFGHATILWIQKWLTVIFGAATLVVVVFLASTVDWASAWSLPAAPLAAVVSGIGFIAAGTGIGWLAAGPDYARYLAPSVRARTITVVTVVGAGIPLVLLIGLGALMAITDSSLAGASDPVAAIGAALPDWMLIPYLITAAMGLIAAADLSMYSSGLSLLAGGVPLRRTHAVLIDAALITVGSLYITVVAQDFFGPFTTFLTLLALPLSAWAGIFGMDLRRRSGYDPDALLDTQPGGAYWFRGGVHWGALGTWLAATVFGLLFTRIGWGEQIWFAGPFVDNWIGQNSLGWLVAGLAAAAVYWVLEPLRHHQSVSAARLLADSEPHMPQSPGEPAHEAEPEAAIHLAEEK</sequence>
<name>A0A2A9CW21_9ACTN</name>
<reference evidence="10 11" key="1">
    <citation type="submission" date="2017-10" db="EMBL/GenBank/DDBJ databases">
        <title>Sequencing the genomes of 1000 actinobacteria strains.</title>
        <authorList>
            <person name="Klenk H.-P."/>
        </authorList>
    </citation>
    <scope>NUCLEOTIDE SEQUENCE [LARGE SCALE GENOMIC DNA]</scope>
    <source>
        <strain evidence="10 11">DSM 15597</strain>
    </source>
</reference>
<dbReference type="InterPro" id="IPR026030">
    <property type="entry name" value="Pur-cyt_permease_Fcy2/21/22"/>
</dbReference>
<gene>
    <name evidence="10" type="ORF">ATK74_2439</name>
</gene>
<comment type="caution">
    <text evidence="10">The sequence shown here is derived from an EMBL/GenBank/DDBJ whole genome shotgun (WGS) entry which is preliminary data.</text>
</comment>
<evidence type="ECO:0000256" key="1">
    <source>
        <dbReference type="ARBA" id="ARBA00004141"/>
    </source>
</evidence>
<evidence type="ECO:0000256" key="7">
    <source>
        <dbReference type="PIRNR" id="PIRNR002744"/>
    </source>
</evidence>
<feature type="transmembrane region" description="Helical" evidence="9">
    <location>
        <begin position="204"/>
        <end position="227"/>
    </location>
</feature>
<proteinExistence type="inferred from homology"/>
<feature type="transmembrane region" description="Helical" evidence="9">
    <location>
        <begin position="304"/>
        <end position="324"/>
    </location>
</feature>
<feature type="transmembrane region" description="Helical" evidence="9">
    <location>
        <begin position="141"/>
        <end position="162"/>
    </location>
</feature>
<evidence type="ECO:0000256" key="6">
    <source>
        <dbReference type="ARBA" id="ARBA00023136"/>
    </source>
</evidence>
<keyword evidence="6 7" id="KW-0472">Membrane</keyword>
<evidence type="ECO:0000313" key="11">
    <source>
        <dbReference type="Proteomes" id="UP000226079"/>
    </source>
</evidence>
<dbReference type="PANTHER" id="PTHR31806">
    <property type="entry name" value="PURINE-CYTOSINE PERMEASE FCY2-RELATED"/>
    <property type="match status" value="1"/>
</dbReference>
<evidence type="ECO:0000256" key="4">
    <source>
        <dbReference type="ARBA" id="ARBA00022692"/>
    </source>
</evidence>
<evidence type="ECO:0000256" key="9">
    <source>
        <dbReference type="SAM" id="Phobius"/>
    </source>
</evidence>
<dbReference type="Gene3D" id="1.10.4160.10">
    <property type="entry name" value="Hydantoin permease"/>
    <property type="match status" value="1"/>
</dbReference>
<evidence type="ECO:0000256" key="2">
    <source>
        <dbReference type="ARBA" id="ARBA00008974"/>
    </source>
</evidence>
<dbReference type="OrthoDB" id="6083029at2"/>
<evidence type="ECO:0000313" key="10">
    <source>
        <dbReference type="EMBL" id="PFG17862.1"/>
    </source>
</evidence>